<keyword evidence="2" id="KW-0326">Glycosidase</keyword>
<dbReference type="PANTHER" id="PTHR12304:SF4">
    <property type="entry name" value="URIDINE NUCLEOSIDASE"/>
    <property type="match status" value="1"/>
</dbReference>
<reference evidence="4" key="1">
    <citation type="submission" date="2022-01" db="EMBL/GenBank/DDBJ databases">
        <title>VMRC isolate genome collection.</title>
        <authorList>
            <person name="France M."/>
            <person name="Rutt L."/>
            <person name="Humphrys M."/>
            <person name="Ravel J."/>
        </authorList>
    </citation>
    <scope>NUCLEOTIDE SEQUENCE</scope>
    <source>
        <strain evidence="4">C0127B5</strain>
    </source>
</reference>
<gene>
    <name evidence="4" type="ORF">L2422_07785</name>
</gene>
<accession>A0AAP3GXU3</accession>
<dbReference type="PANTHER" id="PTHR12304">
    <property type="entry name" value="INOSINE-URIDINE PREFERRING NUCLEOSIDE HYDROLASE"/>
    <property type="match status" value="1"/>
</dbReference>
<dbReference type="InterPro" id="IPR023186">
    <property type="entry name" value="IUNH"/>
</dbReference>
<evidence type="ECO:0000313" key="5">
    <source>
        <dbReference type="Proteomes" id="UP001213015"/>
    </source>
</evidence>
<dbReference type="GO" id="GO:0008477">
    <property type="term" value="F:purine nucleosidase activity"/>
    <property type="evidence" value="ECO:0007669"/>
    <property type="project" value="TreeGrafter"/>
</dbReference>
<dbReference type="Pfam" id="PF01156">
    <property type="entry name" value="IU_nuc_hydro"/>
    <property type="match status" value="1"/>
</dbReference>
<evidence type="ECO:0000313" key="4">
    <source>
        <dbReference type="EMBL" id="MCZ3845387.1"/>
    </source>
</evidence>
<dbReference type="GO" id="GO:0005829">
    <property type="term" value="C:cytosol"/>
    <property type="evidence" value="ECO:0007669"/>
    <property type="project" value="TreeGrafter"/>
</dbReference>
<dbReference type="RefSeq" id="WP_006586133.1">
    <property type="nucleotide sequence ID" value="NZ_CABMGH010000068.1"/>
</dbReference>
<dbReference type="GO" id="GO:0006152">
    <property type="term" value="P:purine nucleoside catabolic process"/>
    <property type="evidence" value="ECO:0007669"/>
    <property type="project" value="TreeGrafter"/>
</dbReference>
<sequence length="316" mass="34531">MKKVILSIDTGIDDAMALAYVLGSKELDLIGIVGTYGNVYTKQGVKNDLALLEMLGRKDIPVYLGNEHAIDKDDFEVSEVSADIHGQNGIGEVEVPAATRQVETGDGVDFIIDSVKKYGKDLTVIATGPMTDLARTLKKYPAFKDEVGQVVIMGGALACTGNVTPYAEANIHQDPLAAKILFESGTPVIMVGLDVTMRTPISLEDTQKWRDTKTVAGEKYADIVDYYIHIYDKYSPYLHGGSLHDPSATCAAVHPEWFTMLPLHMTVETEGETAGRTIGVMEKLREPNPNVKVCINIEAEKVRQDICNTIHGLFTK</sequence>
<dbReference type="AlphaFoldDB" id="A0AAP3GXU3"/>
<evidence type="ECO:0000259" key="3">
    <source>
        <dbReference type="Pfam" id="PF01156"/>
    </source>
</evidence>
<comment type="caution">
    <text evidence="4">The sequence shown here is derived from an EMBL/GenBank/DDBJ whole genome shotgun (WGS) entry which is preliminary data.</text>
</comment>
<name>A0AAP3GXU3_9LACO</name>
<keyword evidence="1 4" id="KW-0378">Hydrolase</keyword>
<evidence type="ECO:0000256" key="2">
    <source>
        <dbReference type="ARBA" id="ARBA00023295"/>
    </source>
</evidence>
<organism evidence="4 5">
    <name type="scientific">Lactobacillus mulieris</name>
    <dbReference type="NCBI Taxonomy" id="2508708"/>
    <lineage>
        <taxon>Bacteria</taxon>
        <taxon>Bacillati</taxon>
        <taxon>Bacillota</taxon>
        <taxon>Bacilli</taxon>
        <taxon>Lactobacillales</taxon>
        <taxon>Lactobacillaceae</taxon>
        <taxon>Lactobacillus</taxon>
    </lineage>
</organism>
<dbReference type="CDD" id="cd02650">
    <property type="entry name" value="nuc_hydro_CaPnhB"/>
    <property type="match status" value="1"/>
</dbReference>
<dbReference type="Proteomes" id="UP001213015">
    <property type="component" value="Unassembled WGS sequence"/>
</dbReference>
<dbReference type="EMBL" id="JAKHLF010000017">
    <property type="protein sequence ID" value="MCZ3845387.1"/>
    <property type="molecule type" value="Genomic_DNA"/>
</dbReference>
<dbReference type="Gene3D" id="3.90.245.10">
    <property type="entry name" value="Ribonucleoside hydrolase-like"/>
    <property type="match status" value="1"/>
</dbReference>
<dbReference type="InterPro" id="IPR036452">
    <property type="entry name" value="Ribo_hydro-like"/>
</dbReference>
<feature type="domain" description="Inosine/uridine-preferring nucleoside hydrolase" evidence="3">
    <location>
        <begin position="4"/>
        <end position="303"/>
    </location>
</feature>
<dbReference type="SUPFAM" id="SSF53590">
    <property type="entry name" value="Nucleoside hydrolase"/>
    <property type="match status" value="1"/>
</dbReference>
<dbReference type="InterPro" id="IPR001910">
    <property type="entry name" value="Inosine/uridine_hydrolase_dom"/>
</dbReference>
<proteinExistence type="predicted"/>
<evidence type="ECO:0000256" key="1">
    <source>
        <dbReference type="ARBA" id="ARBA00022801"/>
    </source>
</evidence>
<protein>
    <submittedName>
        <fullName evidence="4">Nucleoside hydrolase</fullName>
    </submittedName>
</protein>